<dbReference type="RefSeq" id="XP_024576465.1">
    <property type="nucleotide sequence ID" value="XM_024725717.1"/>
</dbReference>
<dbReference type="AlphaFoldDB" id="A0A0P1AGQ0"/>
<dbReference type="GeneID" id="36405370"/>
<accession>A0A0P1AGQ0</accession>
<protein>
    <submittedName>
        <fullName evidence="2">Uncharacterized protein</fullName>
    </submittedName>
</protein>
<organism evidence="2 3">
    <name type="scientific">Plasmopara halstedii</name>
    <name type="common">Downy mildew of sunflower</name>
    <dbReference type="NCBI Taxonomy" id="4781"/>
    <lineage>
        <taxon>Eukaryota</taxon>
        <taxon>Sar</taxon>
        <taxon>Stramenopiles</taxon>
        <taxon>Oomycota</taxon>
        <taxon>Peronosporomycetes</taxon>
        <taxon>Peronosporales</taxon>
        <taxon>Peronosporaceae</taxon>
        <taxon>Plasmopara</taxon>
    </lineage>
</organism>
<dbReference type="EMBL" id="CCYD01000468">
    <property type="protein sequence ID" value="CEG40096.1"/>
    <property type="molecule type" value="Genomic_DNA"/>
</dbReference>
<reference evidence="3" key="1">
    <citation type="submission" date="2014-09" db="EMBL/GenBank/DDBJ databases">
        <authorList>
            <person name="Sharma Rahul"/>
            <person name="Thines Marco"/>
        </authorList>
    </citation>
    <scope>NUCLEOTIDE SEQUENCE [LARGE SCALE GENOMIC DNA]</scope>
</reference>
<proteinExistence type="predicted"/>
<feature type="region of interest" description="Disordered" evidence="1">
    <location>
        <begin position="1"/>
        <end position="22"/>
    </location>
</feature>
<sequence>MYLPKRAVPGSPSRWSGGRKRSLNSGYTWGTYVLRVGHMQAAPGFQVHFQQSSSAVAYVSLTIWRSSAILAPGRTWSGDPLSSGATRRTWAPHCPSVCSRI</sequence>
<evidence type="ECO:0000313" key="2">
    <source>
        <dbReference type="EMBL" id="CEG40096.1"/>
    </source>
</evidence>
<dbReference type="Proteomes" id="UP000054928">
    <property type="component" value="Unassembled WGS sequence"/>
</dbReference>
<keyword evidence="3" id="KW-1185">Reference proteome</keyword>
<evidence type="ECO:0000256" key="1">
    <source>
        <dbReference type="SAM" id="MobiDB-lite"/>
    </source>
</evidence>
<evidence type="ECO:0000313" key="3">
    <source>
        <dbReference type="Proteomes" id="UP000054928"/>
    </source>
</evidence>
<name>A0A0P1AGQ0_PLAHL</name>